<evidence type="ECO:0000313" key="3">
    <source>
        <dbReference type="EMBL" id="KAK5702778.1"/>
    </source>
</evidence>
<gene>
    <name evidence="3" type="ORF">LTR97_003724</name>
</gene>
<feature type="compositionally biased region" description="Polar residues" evidence="2">
    <location>
        <begin position="274"/>
        <end position="292"/>
    </location>
</feature>
<name>A0AAN7WCX3_9PEZI</name>
<sequence length="367" mass="41066">MSAASRLPTIAGTITLGALIAGLTRAYLARYLGGKTTQMVWAIAAVAFALTNFKNLPGVWHIRVLRGILYQLYLQPTPQPPKHLFAPLITHSRNSLYDCDYNLHKSNSTYFADLDVARAHTVGCLIRTGLARLNRGDEVGLPTETQTAKGSYYVALGAVSCFFQKQIEPLQSFEIYTRVLSWDRKWLYLVSHVVRKGAIKPEAYVLQPWKKSKRRAEDVKKEDEDLQKHIFATSLARYCFKKGRLTINPEIVLERSRLLPQRPTNIGLPPRAEASSNATPSATVQTPASTSELGGPETLATEVSSRLGDYAEHVDGQQSTEDSEWTWDDMEKERLRGLSTAVHFDKLSAVHNELRAGEVLGEYGDYW</sequence>
<dbReference type="AlphaFoldDB" id="A0AAN7WCX3"/>
<dbReference type="Pfam" id="PF13279">
    <property type="entry name" value="4HBT_2"/>
    <property type="match status" value="1"/>
</dbReference>
<dbReference type="PANTHER" id="PTHR12475">
    <property type="match status" value="1"/>
</dbReference>
<evidence type="ECO:0000256" key="2">
    <source>
        <dbReference type="SAM" id="MobiDB-lite"/>
    </source>
</evidence>
<comment type="caution">
    <text evidence="3">The sequence shown here is derived from an EMBL/GenBank/DDBJ whole genome shotgun (WGS) entry which is preliminary data.</text>
</comment>
<dbReference type="EMBL" id="JAVRQU010000005">
    <property type="protein sequence ID" value="KAK5702778.1"/>
    <property type="molecule type" value="Genomic_DNA"/>
</dbReference>
<dbReference type="CDD" id="cd00586">
    <property type="entry name" value="4HBT"/>
    <property type="match status" value="1"/>
</dbReference>
<organism evidence="3 4">
    <name type="scientific">Elasticomyces elasticus</name>
    <dbReference type="NCBI Taxonomy" id="574655"/>
    <lineage>
        <taxon>Eukaryota</taxon>
        <taxon>Fungi</taxon>
        <taxon>Dikarya</taxon>
        <taxon>Ascomycota</taxon>
        <taxon>Pezizomycotina</taxon>
        <taxon>Dothideomycetes</taxon>
        <taxon>Dothideomycetidae</taxon>
        <taxon>Mycosphaerellales</taxon>
        <taxon>Teratosphaeriaceae</taxon>
        <taxon>Elasticomyces</taxon>
    </lineage>
</organism>
<dbReference type="InterPro" id="IPR029069">
    <property type="entry name" value="HotDog_dom_sf"/>
</dbReference>
<dbReference type="Proteomes" id="UP001310594">
    <property type="component" value="Unassembled WGS sequence"/>
</dbReference>
<proteinExistence type="inferred from homology"/>
<feature type="region of interest" description="Disordered" evidence="2">
    <location>
        <begin position="263"/>
        <end position="296"/>
    </location>
</feature>
<reference evidence="3" key="1">
    <citation type="submission" date="2023-08" db="EMBL/GenBank/DDBJ databases">
        <title>Black Yeasts Isolated from many extreme environments.</title>
        <authorList>
            <person name="Coleine C."/>
            <person name="Stajich J.E."/>
            <person name="Selbmann L."/>
        </authorList>
    </citation>
    <scope>NUCLEOTIDE SEQUENCE</scope>
    <source>
        <strain evidence="3">CCFEE 5810</strain>
    </source>
</reference>
<protein>
    <recommendedName>
        <fullName evidence="5">Capsule polysaccharide biosynthesis protein</fullName>
    </recommendedName>
</protein>
<dbReference type="InterPro" id="IPR051490">
    <property type="entry name" value="THEM6_lcsJ_thioesterase"/>
</dbReference>
<accession>A0AAN7WCX3</accession>
<comment type="similarity">
    <text evidence="1">Belongs to the lcsJ thioesterase family.</text>
</comment>
<evidence type="ECO:0008006" key="5">
    <source>
        <dbReference type="Google" id="ProtNLM"/>
    </source>
</evidence>
<dbReference type="SUPFAM" id="SSF54637">
    <property type="entry name" value="Thioesterase/thiol ester dehydrase-isomerase"/>
    <property type="match status" value="1"/>
</dbReference>
<dbReference type="PANTHER" id="PTHR12475:SF4">
    <property type="entry name" value="PROTEIN THEM6"/>
    <property type="match status" value="1"/>
</dbReference>
<evidence type="ECO:0000313" key="4">
    <source>
        <dbReference type="Proteomes" id="UP001310594"/>
    </source>
</evidence>
<evidence type="ECO:0000256" key="1">
    <source>
        <dbReference type="ARBA" id="ARBA00038476"/>
    </source>
</evidence>